<dbReference type="Pfam" id="PF10342">
    <property type="entry name" value="Kre9_KNH"/>
    <property type="match status" value="1"/>
</dbReference>
<feature type="signal peptide" evidence="3">
    <location>
        <begin position="1"/>
        <end position="16"/>
    </location>
</feature>
<evidence type="ECO:0000313" key="5">
    <source>
        <dbReference type="EMBL" id="OCH92162.1"/>
    </source>
</evidence>
<dbReference type="InterPro" id="IPR018466">
    <property type="entry name" value="Kre9/Knh1-like_N"/>
</dbReference>
<evidence type="ECO:0000256" key="1">
    <source>
        <dbReference type="ARBA" id="ARBA00022729"/>
    </source>
</evidence>
<feature type="region of interest" description="Disordered" evidence="2">
    <location>
        <begin position="146"/>
        <end position="183"/>
    </location>
</feature>
<dbReference type="AlphaFoldDB" id="A0A8E2B1X3"/>
<dbReference type="OrthoDB" id="5316007at2759"/>
<reference evidence="5 6" key="1">
    <citation type="submission" date="2016-07" db="EMBL/GenBank/DDBJ databases">
        <title>Draft genome of the white-rot fungus Obba rivulosa 3A-2.</title>
        <authorList>
            <consortium name="DOE Joint Genome Institute"/>
            <person name="Miettinen O."/>
            <person name="Riley R."/>
            <person name="Acob R."/>
            <person name="Barry K."/>
            <person name="Cullen D."/>
            <person name="De Vries R."/>
            <person name="Hainaut M."/>
            <person name="Hatakka A."/>
            <person name="Henrissat B."/>
            <person name="Hilden K."/>
            <person name="Kuo R."/>
            <person name="Labutti K."/>
            <person name="Lipzen A."/>
            <person name="Makela M.R."/>
            <person name="Sandor L."/>
            <person name="Spatafora J.W."/>
            <person name="Grigoriev I.V."/>
            <person name="Hibbett D.S."/>
        </authorList>
    </citation>
    <scope>NUCLEOTIDE SEQUENCE [LARGE SCALE GENOMIC DNA]</scope>
    <source>
        <strain evidence="5 6">3A-2</strain>
    </source>
</reference>
<feature type="chain" id="PRO_5034036816" description="Yeast cell wall synthesis Kre9/Knh1-like N-terminal domain-containing protein" evidence="3">
    <location>
        <begin position="17"/>
        <end position="207"/>
    </location>
</feature>
<evidence type="ECO:0000256" key="2">
    <source>
        <dbReference type="SAM" id="MobiDB-lite"/>
    </source>
</evidence>
<gene>
    <name evidence="5" type="ORF">OBBRIDRAFT_470023</name>
</gene>
<keyword evidence="6" id="KW-1185">Reference proteome</keyword>
<dbReference type="PANTHER" id="PTHR35185:SF1">
    <property type="entry name" value="UPF0619 GPI-ANCHORED MEMBRANE PROTEIN C1322.10"/>
    <property type="match status" value="1"/>
</dbReference>
<accession>A0A8E2B1X3</accession>
<organism evidence="5 6">
    <name type="scientific">Obba rivulosa</name>
    <dbReference type="NCBI Taxonomy" id="1052685"/>
    <lineage>
        <taxon>Eukaryota</taxon>
        <taxon>Fungi</taxon>
        <taxon>Dikarya</taxon>
        <taxon>Basidiomycota</taxon>
        <taxon>Agaricomycotina</taxon>
        <taxon>Agaricomycetes</taxon>
        <taxon>Polyporales</taxon>
        <taxon>Gelatoporiaceae</taxon>
        <taxon>Obba</taxon>
    </lineage>
</organism>
<dbReference type="Proteomes" id="UP000250043">
    <property type="component" value="Unassembled WGS sequence"/>
</dbReference>
<dbReference type="InterPro" id="IPR052479">
    <property type="entry name" value="GPI-anchor_Adhesion_Reg"/>
</dbReference>
<dbReference type="EMBL" id="KV722373">
    <property type="protein sequence ID" value="OCH92162.1"/>
    <property type="molecule type" value="Genomic_DNA"/>
</dbReference>
<evidence type="ECO:0000256" key="3">
    <source>
        <dbReference type="SAM" id="SignalP"/>
    </source>
</evidence>
<name>A0A8E2B1X3_9APHY</name>
<sequence length="207" mass="20471">MRSVVAALVFVASAFAYSISSPNQSAGWTITGPNTVVWSMVSTDPQNFTIVLSNQVVSPPTQQILAALVDGSLGQMTVNPPSGGWQTGTGFRVNLVKDANDLDSILAQSDQFAITVASSSSSSGASSLASSTGLSTAVSLSSVSGGTITAPSVSTPPSATTSGTGSAAVNPSTSDTSTTPTNNAALPAMGMQAGIWSVLALLGAALA</sequence>
<protein>
    <recommendedName>
        <fullName evidence="4">Yeast cell wall synthesis Kre9/Knh1-like N-terminal domain-containing protein</fullName>
    </recommendedName>
</protein>
<proteinExistence type="predicted"/>
<dbReference type="PANTHER" id="PTHR35185">
    <property type="entry name" value="SERINE/THREONINE-RICH PROTEIN ADG2-RELATED"/>
    <property type="match status" value="1"/>
</dbReference>
<evidence type="ECO:0000259" key="4">
    <source>
        <dbReference type="Pfam" id="PF10342"/>
    </source>
</evidence>
<keyword evidence="1 3" id="KW-0732">Signal</keyword>
<evidence type="ECO:0000313" key="6">
    <source>
        <dbReference type="Proteomes" id="UP000250043"/>
    </source>
</evidence>
<feature type="domain" description="Yeast cell wall synthesis Kre9/Knh1-like N-terminal" evidence="4">
    <location>
        <begin position="21"/>
        <end position="114"/>
    </location>
</feature>